<feature type="transmembrane region" description="Helical" evidence="1">
    <location>
        <begin position="28"/>
        <end position="48"/>
    </location>
</feature>
<evidence type="ECO:0000256" key="1">
    <source>
        <dbReference type="SAM" id="Phobius"/>
    </source>
</evidence>
<accession>A0A2S9YNC5</accession>
<dbReference type="AlphaFoldDB" id="A0A2S9YNC5"/>
<keyword evidence="1" id="KW-1133">Transmembrane helix</keyword>
<keyword evidence="1" id="KW-0812">Transmembrane</keyword>
<dbReference type="RefSeq" id="WP_106090716.1">
    <property type="nucleotide sequence ID" value="NZ_PVNL01000073.1"/>
</dbReference>
<organism evidence="2 3">
    <name type="scientific">Enhygromyxa salina</name>
    <dbReference type="NCBI Taxonomy" id="215803"/>
    <lineage>
        <taxon>Bacteria</taxon>
        <taxon>Pseudomonadati</taxon>
        <taxon>Myxococcota</taxon>
        <taxon>Polyangia</taxon>
        <taxon>Nannocystales</taxon>
        <taxon>Nannocystaceae</taxon>
        <taxon>Enhygromyxa</taxon>
    </lineage>
</organism>
<reference evidence="2 3" key="1">
    <citation type="submission" date="2018-03" db="EMBL/GenBank/DDBJ databases">
        <title>Draft Genome Sequences of the Obligatory Marine Myxobacteria Enhygromyxa salina SWB007.</title>
        <authorList>
            <person name="Poehlein A."/>
            <person name="Moghaddam J.A."/>
            <person name="Harms H."/>
            <person name="Alanjari M."/>
            <person name="Koenig G.M."/>
            <person name="Daniel R."/>
            <person name="Schaeberle T.F."/>
        </authorList>
    </citation>
    <scope>NUCLEOTIDE SEQUENCE [LARGE SCALE GENOMIC DNA]</scope>
    <source>
        <strain evidence="2 3">SWB007</strain>
    </source>
</reference>
<evidence type="ECO:0000313" key="2">
    <source>
        <dbReference type="EMBL" id="PRQ06588.1"/>
    </source>
</evidence>
<keyword evidence="1" id="KW-0472">Membrane</keyword>
<protein>
    <submittedName>
        <fullName evidence="2">Uncharacterized protein</fullName>
    </submittedName>
</protein>
<dbReference type="EMBL" id="PVNL01000073">
    <property type="protein sequence ID" value="PRQ06588.1"/>
    <property type="molecule type" value="Genomic_DNA"/>
</dbReference>
<comment type="caution">
    <text evidence="2">The sequence shown here is derived from an EMBL/GenBank/DDBJ whole genome shotgun (WGS) entry which is preliminary data.</text>
</comment>
<evidence type="ECO:0000313" key="3">
    <source>
        <dbReference type="Proteomes" id="UP000238823"/>
    </source>
</evidence>
<sequence length="212" mass="22871">MNDTSAETHDAVDADIDGYVAAQRRRKLVGAGIAVVIALVGVGGSLVMRADRLPASDAETVKDVREVVDHIQDIPAEMRPELSSYAFAELERERLPAALVGVFEEHSQIPPDMRTPIMLVPFAEDEASLKAWLLACADGKQALADAMMVADGAAGLFERCELGRFGLISRGELGRVSIGELVATHAAWAYLVKYESETELERRVLRLVLGGG</sequence>
<proteinExistence type="predicted"/>
<name>A0A2S9YNC5_9BACT</name>
<dbReference type="Proteomes" id="UP000238823">
    <property type="component" value="Unassembled WGS sequence"/>
</dbReference>
<gene>
    <name evidence="2" type="ORF">ENSA7_37410</name>
</gene>